<dbReference type="OrthoDB" id="9799036at2"/>
<organism evidence="1 2">
    <name type="scientific">Zemynaea arenosa</name>
    <dbReference type="NCBI Taxonomy" id="2561931"/>
    <lineage>
        <taxon>Bacteria</taxon>
        <taxon>Pseudomonadati</taxon>
        <taxon>Pseudomonadota</taxon>
        <taxon>Betaproteobacteria</taxon>
        <taxon>Burkholderiales</taxon>
        <taxon>Oxalobacteraceae</taxon>
        <taxon>Telluria group</taxon>
        <taxon>Zemynaea</taxon>
    </lineage>
</organism>
<dbReference type="SUPFAM" id="SSF54637">
    <property type="entry name" value="Thioesterase/thiol ester dehydrase-isomerase"/>
    <property type="match status" value="1"/>
</dbReference>
<dbReference type="RefSeq" id="WP_135207940.1">
    <property type="nucleotide sequence ID" value="NZ_SPVF01000183.1"/>
</dbReference>
<dbReference type="InterPro" id="IPR029069">
    <property type="entry name" value="HotDog_dom_sf"/>
</dbReference>
<protein>
    <submittedName>
        <fullName evidence="1">Thioesterase</fullName>
    </submittedName>
</protein>
<proteinExistence type="predicted"/>
<reference evidence="1 2" key="1">
    <citation type="submission" date="2019-03" db="EMBL/GenBank/DDBJ databases">
        <title>Draft Genome Sequence of Massilia arenosa sp. nov., a Novel Massilia Species Isolated from a Sandy-loam Maize Soil.</title>
        <authorList>
            <person name="Raths R."/>
            <person name="Peta V."/>
            <person name="Bucking H."/>
        </authorList>
    </citation>
    <scope>NUCLEOTIDE SEQUENCE [LARGE SCALE GENOMIC DNA]</scope>
    <source>
        <strain evidence="1 2">MC02</strain>
    </source>
</reference>
<dbReference type="Proteomes" id="UP000298438">
    <property type="component" value="Unassembled WGS sequence"/>
</dbReference>
<evidence type="ECO:0000313" key="1">
    <source>
        <dbReference type="EMBL" id="TFW17455.1"/>
    </source>
</evidence>
<dbReference type="CDD" id="cd00586">
    <property type="entry name" value="4HBT"/>
    <property type="match status" value="1"/>
</dbReference>
<dbReference type="EMBL" id="SPVF01000183">
    <property type="protein sequence ID" value="TFW17455.1"/>
    <property type="molecule type" value="Genomic_DNA"/>
</dbReference>
<dbReference type="Gene3D" id="3.10.129.10">
    <property type="entry name" value="Hotdog Thioesterase"/>
    <property type="match status" value="1"/>
</dbReference>
<keyword evidence="2" id="KW-1185">Reference proteome</keyword>
<comment type="caution">
    <text evidence="1">The sequence shown here is derived from an EMBL/GenBank/DDBJ whole genome shotgun (WGS) entry which is preliminary data.</text>
</comment>
<gene>
    <name evidence="1" type="ORF">E4L96_14490</name>
</gene>
<dbReference type="AlphaFoldDB" id="A0A4Y9S787"/>
<sequence length="150" mass="17015">MYERTMVAGWGDMDFNAHMRNTAYMDKAADIRFMFFADHGFPMAEFSRLRLGPVVMKDEVEYFRECRLLDALAVRMELSGLSEDGTRMRIRNEIYREGVLAARVTSTAGWFDLAARKLAAPPPALMEVLRAIPRTEDFEVLPGSVRAGDA</sequence>
<dbReference type="Pfam" id="PF13279">
    <property type="entry name" value="4HBT_2"/>
    <property type="match status" value="1"/>
</dbReference>
<accession>A0A4Y9S787</accession>
<name>A0A4Y9S787_9BURK</name>
<evidence type="ECO:0000313" key="2">
    <source>
        <dbReference type="Proteomes" id="UP000298438"/>
    </source>
</evidence>